<dbReference type="HOGENOM" id="CLU_3306060_0_0_4"/>
<proteinExistence type="predicted"/>
<organism evidence="1 2">
    <name type="scientific">Burkholderia mallei (strain NCTC 10229)</name>
    <dbReference type="NCBI Taxonomy" id="412022"/>
    <lineage>
        <taxon>Bacteria</taxon>
        <taxon>Pseudomonadati</taxon>
        <taxon>Pseudomonadota</taxon>
        <taxon>Betaproteobacteria</taxon>
        <taxon>Burkholderiales</taxon>
        <taxon>Burkholderiaceae</taxon>
        <taxon>Burkholderia</taxon>
        <taxon>pseudomallei group</taxon>
    </lineage>
</organism>
<dbReference type="KEGG" id="bml:BMA10229_0475"/>
<dbReference type="AlphaFoldDB" id="A2RX72"/>
<reference evidence="1 2" key="1">
    <citation type="submission" date="2007-01" db="EMBL/GenBank/DDBJ databases">
        <authorList>
            <person name="DeShazer D."/>
            <person name="Woods D.E."/>
            <person name="Nierman W.C."/>
        </authorList>
    </citation>
    <scope>NUCLEOTIDE SEQUENCE [LARGE SCALE GENOMIC DNA]</scope>
    <source>
        <strain evidence="1 2">NCTC 10229</strain>
    </source>
</reference>
<dbReference type="Proteomes" id="UP000002283">
    <property type="component" value="Chromosome II"/>
</dbReference>
<protein>
    <submittedName>
        <fullName evidence="1">Uncharacterized protein</fullName>
    </submittedName>
</protein>
<dbReference type="EMBL" id="CP000545">
    <property type="protein sequence ID" value="ABM98934.1"/>
    <property type="molecule type" value="Genomic_DNA"/>
</dbReference>
<name>A2RX72_BURM9</name>
<evidence type="ECO:0000313" key="1">
    <source>
        <dbReference type="EMBL" id="ABM98934.1"/>
    </source>
</evidence>
<sequence length="40" mass="4388">MMGPAAFIKLTQLSIAPFDAVESFESFELFDAYGRASTLD</sequence>
<gene>
    <name evidence="1" type="ordered locus">BMA10229_0475</name>
</gene>
<accession>A2RX72</accession>
<evidence type="ECO:0000313" key="2">
    <source>
        <dbReference type="Proteomes" id="UP000002283"/>
    </source>
</evidence>